<feature type="region of interest" description="Disordered" evidence="1">
    <location>
        <begin position="35"/>
        <end position="57"/>
    </location>
</feature>
<protein>
    <submittedName>
        <fullName evidence="2">Uncharacterized protein</fullName>
    </submittedName>
</protein>
<name>A0A6C0TYY2_9GAMM</name>
<proteinExistence type="predicted"/>
<dbReference type="RefSeq" id="WP_163493993.1">
    <property type="nucleotide sequence ID" value="NZ_CP048711.1"/>
</dbReference>
<evidence type="ECO:0000313" key="2">
    <source>
        <dbReference type="EMBL" id="QIB64743.1"/>
    </source>
</evidence>
<organism evidence="2 3">
    <name type="scientific">Kineobactrum salinum</name>
    <dbReference type="NCBI Taxonomy" id="2708301"/>
    <lineage>
        <taxon>Bacteria</taxon>
        <taxon>Pseudomonadati</taxon>
        <taxon>Pseudomonadota</taxon>
        <taxon>Gammaproteobacteria</taxon>
        <taxon>Cellvibrionales</taxon>
        <taxon>Halieaceae</taxon>
        <taxon>Kineobactrum</taxon>
    </lineage>
</organism>
<keyword evidence="3" id="KW-1185">Reference proteome</keyword>
<evidence type="ECO:0000256" key="1">
    <source>
        <dbReference type="SAM" id="MobiDB-lite"/>
    </source>
</evidence>
<dbReference type="Proteomes" id="UP000477680">
    <property type="component" value="Chromosome"/>
</dbReference>
<evidence type="ECO:0000313" key="3">
    <source>
        <dbReference type="Proteomes" id="UP000477680"/>
    </source>
</evidence>
<reference evidence="2 3" key="1">
    <citation type="submission" date="2020-02" db="EMBL/GenBank/DDBJ databases">
        <title>Genome sequencing for Kineobactrum sp. M2.</title>
        <authorList>
            <person name="Park S.-J."/>
        </authorList>
    </citation>
    <scope>NUCLEOTIDE SEQUENCE [LARGE SCALE GENOMIC DNA]</scope>
    <source>
        <strain evidence="2 3">M2</strain>
    </source>
</reference>
<dbReference type="KEGG" id="kim:G3T16_04420"/>
<gene>
    <name evidence="2" type="ORF">G3T16_04420</name>
</gene>
<dbReference type="AlphaFoldDB" id="A0A6C0TYY2"/>
<dbReference type="EMBL" id="CP048711">
    <property type="protein sequence ID" value="QIB64743.1"/>
    <property type="molecule type" value="Genomic_DNA"/>
</dbReference>
<accession>A0A6C0TYY2</accession>
<sequence length="92" mass="9994">MMGTVLTGIAVLGLGALLISVYVFAAAARNFVSDDENGEGELQPEPGTLASINARSGDDRRKATPILVFPATINGVLIPEERRRLPDRRYRR</sequence>